<comment type="caution">
    <text evidence="2">The sequence shown here is derived from an EMBL/GenBank/DDBJ whole genome shotgun (WGS) entry which is preliminary data.</text>
</comment>
<keyword evidence="3" id="KW-1185">Reference proteome</keyword>
<gene>
    <name evidence="2" type="ORF">B0T18DRAFT_429796</name>
</gene>
<feature type="region of interest" description="Disordered" evidence="1">
    <location>
        <begin position="1"/>
        <end position="59"/>
    </location>
</feature>
<feature type="compositionally biased region" description="Polar residues" evidence="1">
    <location>
        <begin position="19"/>
        <end position="37"/>
    </location>
</feature>
<protein>
    <submittedName>
        <fullName evidence="2">Uncharacterized protein</fullName>
    </submittedName>
</protein>
<proteinExistence type="predicted"/>
<accession>A0AA40EWN6</accession>
<dbReference type="AlphaFoldDB" id="A0AA40EWN6"/>
<dbReference type="EMBL" id="JAUKUD010000004">
    <property type="protein sequence ID" value="KAK0746929.1"/>
    <property type="molecule type" value="Genomic_DNA"/>
</dbReference>
<organism evidence="2 3">
    <name type="scientific">Schizothecium vesticola</name>
    <dbReference type="NCBI Taxonomy" id="314040"/>
    <lineage>
        <taxon>Eukaryota</taxon>
        <taxon>Fungi</taxon>
        <taxon>Dikarya</taxon>
        <taxon>Ascomycota</taxon>
        <taxon>Pezizomycotina</taxon>
        <taxon>Sordariomycetes</taxon>
        <taxon>Sordariomycetidae</taxon>
        <taxon>Sordariales</taxon>
        <taxon>Schizotheciaceae</taxon>
        <taxon>Schizothecium</taxon>
    </lineage>
</organism>
<reference evidence="2" key="1">
    <citation type="submission" date="2023-06" db="EMBL/GenBank/DDBJ databases">
        <title>Genome-scale phylogeny and comparative genomics of the fungal order Sordariales.</title>
        <authorList>
            <consortium name="Lawrence Berkeley National Laboratory"/>
            <person name="Hensen N."/>
            <person name="Bonometti L."/>
            <person name="Westerberg I."/>
            <person name="Brannstrom I.O."/>
            <person name="Guillou S."/>
            <person name="Cros-Aarteil S."/>
            <person name="Calhoun S."/>
            <person name="Haridas S."/>
            <person name="Kuo A."/>
            <person name="Mondo S."/>
            <person name="Pangilinan J."/>
            <person name="Riley R."/>
            <person name="LaButti K."/>
            <person name="Andreopoulos B."/>
            <person name="Lipzen A."/>
            <person name="Chen C."/>
            <person name="Yanf M."/>
            <person name="Daum C."/>
            <person name="Ng V."/>
            <person name="Clum A."/>
            <person name="Steindorff A."/>
            <person name="Ohm R."/>
            <person name="Martin F."/>
            <person name="Silar P."/>
            <person name="Natvig D."/>
            <person name="Lalanne C."/>
            <person name="Gautier V."/>
            <person name="Ament-velasquez S.L."/>
            <person name="Kruys A."/>
            <person name="Hutchinson M.I."/>
            <person name="Powell A.J."/>
            <person name="Barry K."/>
            <person name="Miller A.N."/>
            <person name="Grigoriev I.V."/>
            <person name="Debuchy R."/>
            <person name="Gladieux P."/>
            <person name="Thoren M.H."/>
            <person name="Johannesson H."/>
        </authorList>
    </citation>
    <scope>NUCLEOTIDE SEQUENCE</scope>
    <source>
        <strain evidence="2">SMH3187-1</strain>
    </source>
</reference>
<dbReference type="Proteomes" id="UP001172155">
    <property type="component" value="Unassembled WGS sequence"/>
</dbReference>
<feature type="region of interest" description="Disordered" evidence="1">
    <location>
        <begin position="75"/>
        <end position="99"/>
    </location>
</feature>
<name>A0AA40EWN6_9PEZI</name>
<evidence type="ECO:0000313" key="2">
    <source>
        <dbReference type="EMBL" id="KAK0746929.1"/>
    </source>
</evidence>
<sequence length="153" mass="16457">MSSHSGSLNCYADEEAPANTATTSLQQTVSSDNQQTAVADPSVPPHTKAYGSADISDNSNADKLIAAGPENFTGNRIQTFVSDNDGDKYTPEQATHDAQNCDNRDLHDQITSLKASLATALRDSVGPLEREVKKLRQENVVLRWSNNNLVAAI</sequence>
<evidence type="ECO:0000313" key="3">
    <source>
        <dbReference type="Proteomes" id="UP001172155"/>
    </source>
</evidence>
<evidence type="ECO:0000256" key="1">
    <source>
        <dbReference type="SAM" id="MobiDB-lite"/>
    </source>
</evidence>